<feature type="transmembrane region" description="Helical" evidence="9">
    <location>
        <begin position="386"/>
        <end position="403"/>
    </location>
</feature>
<dbReference type="Pfam" id="PF25539">
    <property type="entry name" value="Bestrophin_2"/>
    <property type="match status" value="1"/>
</dbReference>
<keyword evidence="7 9" id="KW-0472">Membrane</keyword>
<evidence type="ECO:0000256" key="9">
    <source>
        <dbReference type="SAM" id="Phobius"/>
    </source>
</evidence>
<evidence type="ECO:0000256" key="6">
    <source>
        <dbReference type="ARBA" id="ARBA00023065"/>
    </source>
</evidence>
<reference evidence="10" key="1">
    <citation type="submission" date="2021-01" db="EMBL/GenBank/DDBJ databases">
        <authorList>
            <person name="Corre E."/>
            <person name="Pelletier E."/>
            <person name="Niang G."/>
            <person name="Scheremetjew M."/>
            <person name="Finn R."/>
            <person name="Kale V."/>
            <person name="Holt S."/>
            <person name="Cochrane G."/>
            <person name="Meng A."/>
            <person name="Brown T."/>
            <person name="Cohen L."/>
        </authorList>
    </citation>
    <scope>NUCLEOTIDE SEQUENCE</scope>
    <source>
        <strain evidence="10">NIES-381</strain>
    </source>
</reference>
<dbReference type="GO" id="GO:0005886">
    <property type="term" value="C:plasma membrane"/>
    <property type="evidence" value="ECO:0007669"/>
    <property type="project" value="UniProtKB-SubCell"/>
</dbReference>
<proteinExistence type="predicted"/>
<evidence type="ECO:0000313" key="10">
    <source>
        <dbReference type="EMBL" id="CAD9033256.1"/>
    </source>
</evidence>
<dbReference type="PANTHER" id="PTHR33281">
    <property type="entry name" value="UPF0187 PROTEIN YNEE"/>
    <property type="match status" value="1"/>
</dbReference>
<keyword evidence="5 9" id="KW-1133">Transmembrane helix</keyword>
<feature type="transmembrane region" description="Helical" evidence="9">
    <location>
        <begin position="159"/>
        <end position="184"/>
    </location>
</feature>
<feature type="transmembrane region" description="Helical" evidence="9">
    <location>
        <begin position="363"/>
        <end position="380"/>
    </location>
</feature>
<dbReference type="PANTHER" id="PTHR33281:SF19">
    <property type="entry name" value="VOLTAGE-DEPENDENT ANION CHANNEL-FORMING PROTEIN YNEE"/>
    <property type="match status" value="1"/>
</dbReference>
<keyword evidence="2" id="KW-0813">Transport</keyword>
<protein>
    <recommendedName>
        <fullName evidence="11">Bestrophin homolog</fullName>
    </recommendedName>
</protein>
<dbReference type="AlphaFoldDB" id="A0A7S1J5N4"/>
<evidence type="ECO:0000256" key="2">
    <source>
        <dbReference type="ARBA" id="ARBA00022448"/>
    </source>
</evidence>
<feature type="transmembrane region" description="Helical" evidence="9">
    <location>
        <begin position="68"/>
        <end position="86"/>
    </location>
</feature>
<evidence type="ECO:0000256" key="7">
    <source>
        <dbReference type="ARBA" id="ARBA00023136"/>
    </source>
</evidence>
<accession>A0A7S1J5N4</accession>
<evidence type="ECO:0000256" key="5">
    <source>
        <dbReference type="ARBA" id="ARBA00022989"/>
    </source>
</evidence>
<keyword evidence="3" id="KW-1003">Cell membrane</keyword>
<keyword evidence="4 9" id="KW-0812">Transmembrane</keyword>
<comment type="subcellular location">
    <subcellularLocation>
        <location evidence="1">Cell membrane</location>
        <topology evidence="1">Multi-pass membrane protein</topology>
    </subcellularLocation>
</comment>
<gene>
    <name evidence="10" type="ORF">EGYM00392_LOCUS44403</name>
</gene>
<evidence type="ECO:0000256" key="3">
    <source>
        <dbReference type="ARBA" id="ARBA00022475"/>
    </source>
</evidence>
<organism evidence="10">
    <name type="scientific">Eutreptiella gymnastica</name>
    <dbReference type="NCBI Taxonomy" id="73025"/>
    <lineage>
        <taxon>Eukaryota</taxon>
        <taxon>Discoba</taxon>
        <taxon>Euglenozoa</taxon>
        <taxon>Euglenida</taxon>
        <taxon>Spirocuta</taxon>
        <taxon>Euglenophyceae</taxon>
        <taxon>Eutreptiales</taxon>
        <taxon>Eutreptiaceae</taxon>
        <taxon>Eutreptiella</taxon>
    </lineage>
</organism>
<feature type="transmembrane region" description="Helical" evidence="9">
    <location>
        <begin position="190"/>
        <end position="208"/>
    </location>
</feature>
<evidence type="ECO:0000256" key="1">
    <source>
        <dbReference type="ARBA" id="ARBA00004651"/>
    </source>
</evidence>
<evidence type="ECO:0000256" key="8">
    <source>
        <dbReference type="SAM" id="MobiDB-lite"/>
    </source>
</evidence>
<sequence length="435" mass="48080">MSNTRTPLRVAPSVQGGPSMANPHYLSARPVLPTTVSVSTGDANEWPEAQLPGLGEDQFQEPNPGKSLLTRLLSIPLIAGALMFLWRDKKGGARMAMAAASACPVDKGLDPKDKSRDAKAERFRASETRRTVFFYNDWRKARSGWRLFSAIASMPTSQVCWAVFTEVALISVISAFACYCQVIGFPYLSLHSSAFSLSLPSLSLLLVFRTNQCYARWDDARRILGASLNRSRDVARQAIGWFPRDDKGEILRERMCRYMQSWPYVLKCHLRGGPGGCENDDNIREDLAGILTPAEIELLLKSGHRPMHVLQCMTEIGREGNLPIPAQINLDQNMAAFSDVVGGCERILRTPIPLSYSRMTARFLMLWLLGLPFSLSLDIVKAGLSVWMTVPVVAVIAFLLLGIEELATQLEEPFSILPMGPYANTCKTNIDGLAV</sequence>
<evidence type="ECO:0008006" key="11">
    <source>
        <dbReference type="Google" id="ProtNLM"/>
    </source>
</evidence>
<dbReference type="GO" id="GO:0005254">
    <property type="term" value="F:chloride channel activity"/>
    <property type="evidence" value="ECO:0007669"/>
    <property type="project" value="InterPro"/>
</dbReference>
<evidence type="ECO:0000256" key="4">
    <source>
        <dbReference type="ARBA" id="ARBA00022692"/>
    </source>
</evidence>
<feature type="region of interest" description="Disordered" evidence="8">
    <location>
        <begin position="1"/>
        <end position="62"/>
    </location>
</feature>
<name>A0A7S1J5N4_9EUGL</name>
<dbReference type="EMBL" id="HBGA01119709">
    <property type="protein sequence ID" value="CAD9033256.1"/>
    <property type="molecule type" value="Transcribed_RNA"/>
</dbReference>
<keyword evidence="6" id="KW-0406">Ion transport</keyword>
<dbReference type="InterPro" id="IPR044669">
    <property type="entry name" value="YneE/VCCN1/2-like"/>
</dbReference>